<dbReference type="SUPFAM" id="SSF143120">
    <property type="entry name" value="YefM-like"/>
    <property type="match status" value="1"/>
</dbReference>
<reference evidence="4" key="1">
    <citation type="journal article" date="2019" name="Int. J. Syst. Evol. Microbiol.">
        <title>The Global Catalogue of Microorganisms (GCM) 10K type strain sequencing project: providing services to taxonomists for standard genome sequencing and annotation.</title>
        <authorList>
            <consortium name="The Broad Institute Genomics Platform"/>
            <consortium name="The Broad Institute Genome Sequencing Center for Infectious Disease"/>
            <person name="Wu L."/>
            <person name="Ma J."/>
        </authorList>
    </citation>
    <scope>NUCLEOTIDE SEQUENCE [LARGE SCALE GENOMIC DNA]</scope>
    <source>
        <strain evidence="4">CCUG 58127</strain>
    </source>
</reference>
<name>A0ABW2AJL7_9MICO</name>
<dbReference type="Gene3D" id="3.40.1620.10">
    <property type="entry name" value="YefM-like domain"/>
    <property type="match status" value="1"/>
</dbReference>
<dbReference type="Proteomes" id="UP001596298">
    <property type="component" value="Unassembled WGS sequence"/>
</dbReference>
<organism evidence="3 4">
    <name type="scientific">Flexivirga alba</name>
    <dbReference type="NCBI Taxonomy" id="702742"/>
    <lineage>
        <taxon>Bacteria</taxon>
        <taxon>Bacillati</taxon>
        <taxon>Actinomycetota</taxon>
        <taxon>Actinomycetes</taxon>
        <taxon>Micrococcales</taxon>
        <taxon>Dermacoccaceae</taxon>
        <taxon>Flexivirga</taxon>
    </lineage>
</organism>
<protein>
    <recommendedName>
        <fullName evidence="2">Antitoxin</fullName>
    </recommendedName>
</protein>
<dbReference type="NCBIfam" id="TIGR01552">
    <property type="entry name" value="phd_fam"/>
    <property type="match status" value="1"/>
</dbReference>
<gene>
    <name evidence="3" type="ORF">ACFQDH_17320</name>
</gene>
<sequence length="48" mass="5482">MDTISQREMRNRSGEYLRRTVAGESFEVTNNGVPVARLTPLREMALQT</sequence>
<accession>A0ABW2AJL7</accession>
<dbReference type="InterPro" id="IPR006442">
    <property type="entry name" value="Antitoxin_Phd/YefM"/>
</dbReference>
<comment type="caution">
    <text evidence="3">The sequence shown here is derived from an EMBL/GenBank/DDBJ whole genome shotgun (WGS) entry which is preliminary data.</text>
</comment>
<evidence type="ECO:0000256" key="1">
    <source>
        <dbReference type="ARBA" id="ARBA00009981"/>
    </source>
</evidence>
<dbReference type="Pfam" id="PF02604">
    <property type="entry name" value="PhdYeFM_antitox"/>
    <property type="match status" value="1"/>
</dbReference>
<evidence type="ECO:0000256" key="2">
    <source>
        <dbReference type="RuleBase" id="RU362080"/>
    </source>
</evidence>
<dbReference type="InterPro" id="IPR036165">
    <property type="entry name" value="YefM-like_sf"/>
</dbReference>
<comment type="similarity">
    <text evidence="1 2">Belongs to the phD/YefM antitoxin family.</text>
</comment>
<evidence type="ECO:0000313" key="3">
    <source>
        <dbReference type="EMBL" id="MFC6706967.1"/>
    </source>
</evidence>
<comment type="function">
    <text evidence="2">Antitoxin component of a type II toxin-antitoxin (TA) system.</text>
</comment>
<evidence type="ECO:0000313" key="4">
    <source>
        <dbReference type="Proteomes" id="UP001596298"/>
    </source>
</evidence>
<dbReference type="EMBL" id="JBHSWH010000001">
    <property type="protein sequence ID" value="MFC6706967.1"/>
    <property type="molecule type" value="Genomic_DNA"/>
</dbReference>
<proteinExistence type="inferred from homology"/>
<dbReference type="RefSeq" id="WP_382403640.1">
    <property type="nucleotide sequence ID" value="NZ_JBHSWH010000001.1"/>
</dbReference>
<keyword evidence="4" id="KW-1185">Reference proteome</keyword>